<dbReference type="EMBL" id="MT142738">
    <property type="protein sequence ID" value="QJA87877.1"/>
    <property type="molecule type" value="Genomic_DNA"/>
</dbReference>
<dbReference type="Pfam" id="PF00535">
    <property type="entry name" value="Glycos_transf_2"/>
    <property type="match status" value="1"/>
</dbReference>
<proteinExistence type="predicted"/>
<name>A0A6M3JU29_9ZZZZ</name>
<gene>
    <name evidence="3" type="ORF">MM415A02373_0006</name>
    <name evidence="4" type="ORF">MM415B02873_0010</name>
</gene>
<evidence type="ECO:0000313" key="3">
    <source>
        <dbReference type="EMBL" id="QJA73420.1"/>
    </source>
</evidence>
<evidence type="ECO:0000259" key="2">
    <source>
        <dbReference type="Pfam" id="PF00535"/>
    </source>
</evidence>
<accession>A0A6M3JU29</accession>
<reference evidence="3" key="1">
    <citation type="submission" date="2020-03" db="EMBL/GenBank/DDBJ databases">
        <title>The deep terrestrial virosphere.</title>
        <authorList>
            <person name="Holmfeldt K."/>
            <person name="Nilsson E."/>
            <person name="Simone D."/>
            <person name="Lopez-Fernandez M."/>
            <person name="Wu X."/>
            <person name="de Brujin I."/>
            <person name="Lundin D."/>
            <person name="Andersson A."/>
            <person name="Bertilsson S."/>
            <person name="Dopson M."/>
        </authorList>
    </citation>
    <scope>NUCLEOTIDE SEQUENCE</scope>
    <source>
        <strain evidence="3">MM415A02373</strain>
        <strain evidence="4">MM415B02873</strain>
    </source>
</reference>
<dbReference type="Gene3D" id="3.90.550.10">
    <property type="entry name" value="Spore Coat Polysaccharide Biosynthesis Protein SpsA, Chain A"/>
    <property type="match status" value="1"/>
</dbReference>
<evidence type="ECO:0000256" key="1">
    <source>
        <dbReference type="SAM" id="MobiDB-lite"/>
    </source>
</evidence>
<feature type="domain" description="Glycosyltransferase 2-like" evidence="2">
    <location>
        <begin position="9"/>
        <end position="74"/>
    </location>
</feature>
<dbReference type="InterPro" id="IPR029044">
    <property type="entry name" value="Nucleotide-diphossugar_trans"/>
</dbReference>
<dbReference type="InterPro" id="IPR001173">
    <property type="entry name" value="Glyco_trans_2-like"/>
</dbReference>
<dbReference type="AlphaFoldDB" id="A0A6M3JU29"/>
<protein>
    <submittedName>
        <fullName evidence="3">Putative glycosyltransferase</fullName>
    </submittedName>
</protein>
<keyword evidence="3" id="KW-0808">Transferase</keyword>
<dbReference type="EMBL" id="MT142026">
    <property type="protein sequence ID" value="QJA73420.1"/>
    <property type="molecule type" value="Genomic_DNA"/>
</dbReference>
<sequence length="216" mass="25058">MEREGLPDGTELILVDDGSDPPVENTSSLPVTIHRTNDDRPWTWALARNRGARMATGQCLLMFDLDHIITRKLLDFVVTNDAPRIHFLRRFGALDEYGNLATDRATMKAWGLRDPRSRIESHHNSFAMRRDLFWELGGYREDLIGKPYPQGEDSDFYNKWNGYSEKTGVPSLEGPTLYVFPTGRWCGDVDYDKHGLFHNLSRRSSNNYWWVHRELL</sequence>
<dbReference type="GO" id="GO:0016740">
    <property type="term" value="F:transferase activity"/>
    <property type="evidence" value="ECO:0007669"/>
    <property type="project" value="UniProtKB-KW"/>
</dbReference>
<dbReference type="SUPFAM" id="SSF53448">
    <property type="entry name" value="Nucleotide-diphospho-sugar transferases"/>
    <property type="match status" value="1"/>
</dbReference>
<feature type="region of interest" description="Disordered" evidence="1">
    <location>
        <begin position="1"/>
        <end position="27"/>
    </location>
</feature>
<organism evidence="3">
    <name type="scientific">viral metagenome</name>
    <dbReference type="NCBI Taxonomy" id="1070528"/>
    <lineage>
        <taxon>unclassified sequences</taxon>
        <taxon>metagenomes</taxon>
        <taxon>organismal metagenomes</taxon>
    </lineage>
</organism>
<evidence type="ECO:0000313" key="4">
    <source>
        <dbReference type="EMBL" id="QJA87877.1"/>
    </source>
</evidence>